<comment type="similarity">
    <text evidence="2">Belongs to the membrane fusion protein (MFP) (TC 8.A.1) family.</text>
</comment>
<evidence type="ECO:0000256" key="2">
    <source>
        <dbReference type="ARBA" id="ARBA00009477"/>
    </source>
</evidence>
<feature type="domain" description="Multidrug resistance protein MdtA-like barrel-sandwich hybrid" evidence="4">
    <location>
        <begin position="82"/>
        <end position="217"/>
    </location>
</feature>
<dbReference type="InterPro" id="IPR058626">
    <property type="entry name" value="MdtA-like_b-barrel"/>
</dbReference>
<dbReference type="SUPFAM" id="SSF111369">
    <property type="entry name" value="HlyD-like secretion proteins"/>
    <property type="match status" value="1"/>
</dbReference>
<keyword evidence="8" id="KW-1185">Reference proteome</keyword>
<dbReference type="Pfam" id="PF25917">
    <property type="entry name" value="BSH_RND"/>
    <property type="match status" value="1"/>
</dbReference>
<evidence type="ECO:0000313" key="8">
    <source>
        <dbReference type="Proteomes" id="UP001156882"/>
    </source>
</evidence>
<feature type="domain" description="Multidrug resistance protein MdtA-like alpha-helical hairpin" evidence="3">
    <location>
        <begin position="119"/>
        <end position="188"/>
    </location>
</feature>
<evidence type="ECO:0000313" key="7">
    <source>
        <dbReference type="EMBL" id="GLS23340.1"/>
    </source>
</evidence>
<dbReference type="Gene3D" id="1.10.287.470">
    <property type="entry name" value="Helix hairpin bin"/>
    <property type="match status" value="1"/>
</dbReference>
<protein>
    <submittedName>
        <fullName evidence="7">Hemolysin D</fullName>
    </submittedName>
</protein>
<dbReference type="RefSeq" id="WP_284316255.1">
    <property type="nucleotide sequence ID" value="NZ_BSPC01000069.1"/>
</dbReference>
<dbReference type="PANTHER" id="PTHR30158">
    <property type="entry name" value="ACRA/E-RELATED COMPONENT OF DRUG EFFLUX TRANSPORTER"/>
    <property type="match status" value="1"/>
</dbReference>
<sequence length="385" mass="40134">MAKNPIWKITTAVAVLAVAGGLVYARNEPGLLASLFAAPAGAATPAPAMPAMPVPVTAVVKKTIPITLDYSARTESIRSIVLQPKVQGYILDQAVADGADVKQGDLLYRIDPRDFQAALDQVKAQAQRDAAALDYAKASLTRGNELSKTGFLSKDTFDQRASAVQQGEAAIAADKAAIQTAELNLGYTEIRAPFPGRVGRNQAPSGTLVSPGSNPLNTLVQLSPIYVTFSPSEADLALIQKARATGKVIAEVVVPGEAGASHKGELTFIDNAVDHATGTITARATIANDDLSLLPGQYVNIHLTIGEQPDALMVPQVALGSSQLGKYVYIVGEGSKVDMRLVELGTADGALISVTKGIKEGDQIISGNLQKIGPGMPVQVLPGKK</sequence>
<dbReference type="Pfam" id="PF25876">
    <property type="entry name" value="HH_MFP_RND"/>
    <property type="match status" value="1"/>
</dbReference>
<dbReference type="NCBIfam" id="TIGR01730">
    <property type="entry name" value="RND_mfp"/>
    <property type="match status" value="1"/>
</dbReference>
<dbReference type="PANTHER" id="PTHR30158:SF24">
    <property type="entry name" value="HLYD FAMILY SECRETION PROTEIN"/>
    <property type="match status" value="1"/>
</dbReference>
<gene>
    <name evidence="7" type="ORF">GCM10007874_63600</name>
</gene>
<comment type="subcellular location">
    <subcellularLocation>
        <location evidence="1">Cell envelope</location>
    </subcellularLocation>
</comment>
<evidence type="ECO:0000259" key="4">
    <source>
        <dbReference type="Pfam" id="PF25917"/>
    </source>
</evidence>
<organism evidence="7 8">
    <name type="scientific">Labrys miyagiensis</name>
    <dbReference type="NCBI Taxonomy" id="346912"/>
    <lineage>
        <taxon>Bacteria</taxon>
        <taxon>Pseudomonadati</taxon>
        <taxon>Pseudomonadota</taxon>
        <taxon>Alphaproteobacteria</taxon>
        <taxon>Hyphomicrobiales</taxon>
        <taxon>Xanthobacteraceae</taxon>
        <taxon>Labrys</taxon>
    </lineage>
</organism>
<evidence type="ECO:0000259" key="6">
    <source>
        <dbReference type="Pfam" id="PF25967"/>
    </source>
</evidence>
<feature type="domain" description="Multidrug resistance protein MdtA-like C-terminal permuted SH3" evidence="6">
    <location>
        <begin position="310"/>
        <end position="371"/>
    </location>
</feature>
<dbReference type="InterPro" id="IPR058625">
    <property type="entry name" value="MdtA-like_BSH"/>
</dbReference>
<dbReference type="InterPro" id="IPR058624">
    <property type="entry name" value="MdtA-like_HH"/>
</dbReference>
<evidence type="ECO:0000259" key="3">
    <source>
        <dbReference type="Pfam" id="PF25876"/>
    </source>
</evidence>
<dbReference type="Pfam" id="PF25944">
    <property type="entry name" value="Beta-barrel_RND"/>
    <property type="match status" value="1"/>
</dbReference>
<dbReference type="Gene3D" id="2.40.50.100">
    <property type="match status" value="1"/>
</dbReference>
<dbReference type="EMBL" id="BSPC01000069">
    <property type="protein sequence ID" value="GLS23340.1"/>
    <property type="molecule type" value="Genomic_DNA"/>
</dbReference>
<dbReference type="Gene3D" id="2.40.420.20">
    <property type="match status" value="1"/>
</dbReference>
<accession>A0ABQ6CU87</accession>
<feature type="domain" description="Multidrug resistance protein MdtA-like beta-barrel" evidence="5">
    <location>
        <begin position="224"/>
        <end position="306"/>
    </location>
</feature>
<name>A0ABQ6CU87_9HYPH</name>
<dbReference type="Proteomes" id="UP001156882">
    <property type="component" value="Unassembled WGS sequence"/>
</dbReference>
<reference evidence="8" key="1">
    <citation type="journal article" date="2019" name="Int. J. Syst. Evol. Microbiol.">
        <title>The Global Catalogue of Microorganisms (GCM) 10K type strain sequencing project: providing services to taxonomists for standard genome sequencing and annotation.</title>
        <authorList>
            <consortium name="The Broad Institute Genomics Platform"/>
            <consortium name="The Broad Institute Genome Sequencing Center for Infectious Disease"/>
            <person name="Wu L."/>
            <person name="Ma J."/>
        </authorList>
    </citation>
    <scope>NUCLEOTIDE SEQUENCE [LARGE SCALE GENOMIC DNA]</scope>
    <source>
        <strain evidence="8">NBRC 101365</strain>
    </source>
</reference>
<dbReference type="Pfam" id="PF25967">
    <property type="entry name" value="RND-MFP_C"/>
    <property type="match status" value="1"/>
</dbReference>
<dbReference type="Gene3D" id="2.40.30.170">
    <property type="match status" value="1"/>
</dbReference>
<evidence type="ECO:0000256" key="1">
    <source>
        <dbReference type="ARBA" id="ARBA00004196"/>
    </source>
</evidence>
<dbReference type="InterPro" id="IPR006143">
    <property type="entry name" value="RND_pump_MFP"/>
</dbReference>
<comment type="caution">
    <text evidence="7">The sequence shown here is derived from an EMBL/GenBank/DDBJ whole genome shotgun (WGS) entry which is preliminary data.</text>
</comment>
<evidence type="ECO:0000259" key="5">
    <source>
        <dbReference type="Pfam" id="PF25944"/>
    </source>
</evidence>
<dbReference type="InterPro" id="IPR058627">
    <property type="entry name" value="MdtA-like_C"/>
</dbReference>
<proteinExistence type="inferred from homology"/>